<keyword evidence="1" id="KW-1133">Transmembrane helix</keyword>
<dbReference type="EMBL" id="BTCL01000011">
    <property type="protein sequence ID" value="GMK46175.1"/>
    <property type="molecule type" value="Genomic_DNA"/>
</dbReference>
<feature type="transmembrane region" description="Helical" evidence="1">
    <location>
        <begin position="6"/>
        <end position="26"/>
    </location>
</feature>
<dbReference type="RefSeq" id="WP_201003506.1">
    <property type="nucleotide sequence ID" value="NZ_BTCL01000011.1"/>
</dbReference>
<dbReference type="Proteomes" id="UP001285921">
    <property type="component" value="Unassembled WGS sequence"/>
</dbReference>
<proteinExistence type="predicted"/>
<keyword evidence="3" id="KW-1185">Reference proteome</keyword>
<organism evidence="2 3">
    <name type="scientific">Paenibacillus glycanilyticus</name>
    <dbReference type="NCBI Taxonomy" id="126569"/>
    <lineage>
        <taxon>Bacteria</taxon>
        <taxon>Bacillati</taxon>
        <taxon>Bacillota</taxon>
        <taxon>Bacilli</taxon>
        <taxon>Bacillales</taxon>
        <taxon>Paenibacillaceae</taxon>
        <taxon>Paenibacillus</taxon>
    </lineage>
</organism>
<evidence type="ECO:0000313" key="2">
    <source>
        <dbReference type="EMBL" id="GMK46175.1"/>
    </source>
</evidence>
<gene>
    <name evidence="2" type="ORF">PghCCS26_33040</name>
</gene>
<keyword evidence="1" id="KW-0472">Membrane</keyword>
<accession>A0ABQ6NM65</accession>
<comment type="caution">
    <text evidence="2">The sequence shown here is derived from an EMBL/GenBank/DDBJ whole genome shotgun (WGS) entry which is preliminary data.</text>
</comment>
<sequence length="179" mass="19505">MKLRIVPFVLSAVATALLLFGGWMLYKQFAVVSPFQKSIGQIEGIASANAPTIDQDRVSVQVTLKPDANLKDVYESISKEGKEAIGSRELSLDITNQAPSDQLEKVWSSVLFNVAEAMEKKNYSEIPNALQKATANHAGITFETALDDNNVYITLKDGNSTKYVVLPRTPAMLEVSANA</sequence>
<protein>
    <submittedName>
        <fullName evidence="2">Uncharacterized protein</fullName>
    </submittedName>
</protein>
<reference evidence="2 3" key="1">
    <citation type="submission" date="2023-05" db="EMBL/GenBank/DDBJ databases">
        <title>Draft genome of Paenibacillus sp. CCS26.</title>
        <authorList>
            <person name="Akita H."/>
            <person name="Shinto Y."/>
            <person name="Kimura Z."/>
        </authorList>
    </citation>
    <scope>NUCLEOTIDE SEQUENCE [LARGE SCALE GENOMIC DNA]</scope>
    <source>
        <strain evidence="2 3">CCS26</strain>
    </source>
</reference>
<evidence type="ECO:0000256" key="1">
    <source>
        <dbReference type="SAM" id="Phobius"/>
    </source>
</evidence>
<evidence type="ECO:0000313" key="3">
    <source>
        <dbReference type="Proteomes" id="UP001285921"/>
    </source>
</evidence>
<keyword evidence="1" id="KW-0812">Transmembrane</keyword>
<name>A0ABQ6NM65_9BACL</name>